<feature type="transmembrane region" description="Helical" evidence="1">
    <location>
        <begin position="562"/>
        <end position="580"/>
    </location>
</feature>
<dbReference type="PANTHER" id="PTHR46825">
    <property type="entry name" value="D-ALANYL-D-ALANINE-CARBOXYPEPTIDASE/ENDOPEPTIDASE AMPH"/>
    <property type="match status" value="1"/>
</dbReference>
<organism evidence="3 4">
    <name type="scientific">Candidatus Clostridium eludens</name>
    <dbReference type="NCBI Taxonomy" id="3381663"/>
    <lineage>
        <taxon>Bacteria</taxon>
        <taxon>Bacillati</taxon>
        <taxon>Bacillota</taxon>
        <taxon>Clostridia</taxon>
        <taxon>Eubacteriales</taxon>
        <taxon>Clostridiaceae</taxon>
        <taxon>Clostridium</taxon>
    </lineage>
</organism>
<feature type="transmembrane region" description="Helical" evidence="1">
    <location>
        <begin position="528"/>
        <end position="550"/>
    </location>
</feature>
<keyword evidence="1" id="KW-0812">Transmembrane</keyword>
<dbReference type="EC" id="3.-.-.-" evidence="3"/>
<dbReference type="SUPFAM" id="SSF56601">
    <property type="entry name" value="beta-lactamase/transpeptidase-like"/>
    <property type="match status" value="1"/>
</dbReference>
<evidence type="ECO:0000259" key="2">
    <source>
        <dbReference type="Pfam" id="PF00144"/>
    </source>
</evidence>
<dbReference type="Proteomes" id="UP001623660">
    <property type="component" value="Unassembled WGS sequence"/>
</dbReference>
<keyword evidence="1" id="KW-0472">Membrane</keyword>
<evidence type="ECO:0000313" key="3">
    <source>
        <dbReference type="EMBL" id="MFL0196917.1"/>
    </source>
</evidence>
<evidence type="ECO:0000313" key="4">
    <source>
        <dbReference type="Proteomes" id="UP001623660"/>
    </source>
</evidence>
<name>A0ABW8SLI3_9CLOT</name>
<dbReference type="InterPro" id="IPR001466">
    <property type="entry name" value="Beta-lactam-related"/>
</dbReference>
<accession>A0ABW8SLI3</accession>
<dbReference type="EMBL" id="JBJHZX010000023">
    <property type="protein sequence ID" value="MFL0196917.1"/>
    <property type="molecule type" value="Genomic_DNA"/>
</dbReference>
<proteinExistence type="predicted"/>
<keyword evidence="1" id="KW-1133">Transmembrane helix</keyword>
<feature type="transmembrane region" description="Helical" evidence="1">
    <location>
        <begin position="636"/>
        <end position="656"/>
    </location>
</feature>
<protein>
    <submittedName>
        <fullName evidence="3">Serine hydrolase domain-containing protein</fullName>
        <ecNumber evidence="3">3.-.-.-</ecNumber>
    </submittedName>
</protein>
<dbReference type="Pfam" id="PF00144">
    <property type="entry name" value="Beta-lactamase"/>
    <property type="match status" value="1"/>
</dbReference>
<dbReference type="GO" id="GO:0016787">
    <property type="term" value="F:hydrolase activity"/>
    <property type="evidence" value="ECO:0007669"/>
    <property type="project" value="UniProtKB-KW"/>
</dbReference>
<dbReference type="Gene3D" id="3.40.710.10">
    <property type="entry name" value="DD-peptidase/beta-lactamase superfamily"/>
    <property type="match status" value="1"/>
</dbReference>
<keyword evidence="3" id="KW-0378">Hydrolase</keyword>
<dbReference type="RefSeq" id="WP_406793022.1">
    <property type="nucleotide sequence ID" value="NZ_JBJHZX010000023.1"/>
</dbReference>
<reference evidence="3 4" key="1">
    <citation type="submission" date="2024-11" db="EMBL/GenBank/DDBJ databases">
        <authorList>
            <person name="Heng Y.C."/>
            <person name="Lim A.C.H."/>
            <person name="Lee J.K.Y."/>
            <person name="Kittelmann S."/>
        </authorList>
    </citation>
    <scope>NUCLEOTIDE SEQUENCE [LARGE SCALE GENOMIC DNA]</scope>
    <source>
        <strain evidence="3 4">WILCCON 0269</strain>
    </source>
</reference>
<feature type="transmembrane region" description="Helical" evidence="1">
    <location>
        <begin position="600"/>
        <end position="624"/>
    </location>
</feature>
<dbReference type="InterPro" id="IPR012338">
    <property type="entry name" value="Beta-lactam/transpept-like"/>
</dbReference>
<dbReference type="PANTHER" id="PTHR46825:SF9">
    <property type="entry name" value="BETA-LACTAMASE-RELATED DOMAIN-CONTAINING PROTEIN"/>
    <property type="match status" value="1"/>
</dbReference>
<dbReference type="InterPro" id="IPR050491">
    <property type="entry name" value="AmpC-like"/>
</dbReference>
<feature type="transmembrane region" description="Helical" evidence="1">
    <location>
        <begin position="12"/>
        <end position="36"/>
    </location>
</feature>
<evidence type="ECO:0000256" key="1">
    <source>
        <dbReference type="SAM" id="Phobius"/>
    </source>
</evidence>
<comment type="caution">
    <text evidence="3">The sequence shown here is derived from an EMBL/GenBank/DDBJ whole genome shotgun (WGS) entry which is preliminary data.</text>
</comment>
<gene>
    <name evidence="3" type="ORF">ACJDU8_15310</name>
</gene>
<sequence length="664" mass="76022">MKKTITYIQRFLIIFVIIAYSLPYFCCPISIIYHMLSTKNITISENKKVKSNTSLLSNKNKEPLTENNVEKFADSIFNEQLKRLNVPGAVFTVVDQNKILFQKGYGYSDIDKKVLVDPKKTIFRVASVSKLFTATAVMQLKEKGKVNLNEDINAYFKDFKIKNNYSKPVTLENLLTHTGGFDERLVGEQTESYLQEKSLKDSLISHLRPLIREPGEAPQYSNYGMAVAGYVVESVSGIPFYKYMEDNIFTPLHMNSSSFVFNNKVLGNLSQGYDYKKGKYVKVPIYGQALTPAGGLKTTADDMAKFMIAHLNDGTYGNTHILNKNTAEDMHSQHFAFNKNMVGICYGFEQNYVNGIRTIYHRGDDYGFHSMLCLIPNSNLGFFISTNGEAGTNLCINIANQFISRYCTQSKIKTSFINKAKSTKSDLEKFEGTYRGVRYPRKEIGKLLLLMSPTINVKSNNNTLIMNYPGGQDSYTEIEPSLFKNIKKGDMIAFKSDGQGNVNYMLQDGSTVALEKIHWYENPNLHKAIFILFALSFLCILFMMILLNFKNKARQEPSIYKYHRWIILLICILNLVFLLGMTKECVALSSSLMFSPKLPKAAICLLFIPIFTTILTFGQMFSIFIYRNRKSFNFIAIRYIVIYCIFLMFNLFLNYWNLFGFKFY</sequence>
<keyword evidence="4" id="KW-1185">Reference proteome</keyword>
<feature type="domain" description="Beta-lactamase-related" evidence="2">
    <location>
        <begin position="74"/>
        <end position="391"/>
    </location>
</feature>